<name>A0AA41UDB8_9HYPH</name>
<proteinExistence type="predicted"/>
<feature type="chain" id="PRO_5041199922" evidence="1">
    <location>
        <begin position="24"/>
        <end position="175"/>
    </location>
</feature>
<comment type="caution">
    <text evidence="2">The sequence shown here is derived from an EMBL/GenBank/DDBJ whole genome shotgun (WGS) entry which is preliminary data.</text>
</comment>
<dbReference type="Proteomes" id="UP001156140">
    <property type="component" value="Unassembled WGS sequence"/>
</dbReference>
<reference evidence="2" key="1">
    <citation type="submission" date="2022-03" db="EMBL/GenBank/DDBJ databases">
        <title>The complete genome sequence of a Methyloterrigena soli.</title>
        <authorList>
            <person name="Zi Z."/>
        </authorList>
    </citation>
    <scope>NUCLEOTIDE SEQUENCE</scope>
    <source>
        <strain evidence="2">M48</strain>
    </source>
</reference>
<keyword evidence="3" id="KW-1185">Reference proteome</keyword>
<organism evidence="2 3">
    <name type="scientific">Paradevosia shaoguanensis</name>
    <dbReference type="NCBI Taxonomy" id="1335043"/>
    <lineage>
        <taxon>Bacteria</taxon>
        <taxon>Pseudomonadati</taxon>
        <taxon>Pseudomonadota</taxon>
        <taxon>Alphaproteobacteria</taxon>
        <taxon>Hyphomicrobiales</taxon>
        <taxon>Devosiaceae</taxon>
        <taxon>Paradevosia</taxon>
    </lineage>
</organism>
<dbReference type="AlphaFoldDB" id="A0AA41UDB8"/>
<keyword evidence="1" id="KW-0732">Signal</keyword>
<protein>
    <submittedName>
        <fullName evidence="2">Uncharacterized protein</fullName>
    </submittedName>
</protein>
<evidence type="ECO:0000313" key="2">
    <source>
        <dbReference type="EMBL" id="MCI0129493.1"/>
    </source>
</evidence>
<dbReference type="EMBL" id="JALAZD010000005">
    <property type="protein sequence ID" value="MCI0129493.1"/>
    <property type="molecule type" value="Genomic_DNA"/>
</dbReference>
<accession>A0AA41UDB8</accession>
<feature type="signal peptide" evidence="1">
    <location>
        <begin position="1"/>
        <end position="23"/>
    </location>
</feature>
<dbReference type="RefSeq" id="WP_281737356.1">
    <property type="nucleotide sequence ID" value="NZ_JAKETQ010000005.1"/>
</dbReference>
<sequence length="175" mass="17129">MKKLSALLLAGVFAAAVPGLAVAQDANVGAQVKAGAQDAAGAVKDAAGEVKDAAGNAMQAAGDAMKSAAAAAIATTDDLAAKITAGASADVKAINETTNVKFVALSSLKVGGAADAVAKAVTDHTDWLNTLRADVAANAALNAKLEAAGYKADQVVYADAGEDGSVTIYVDDKAQ</sequence>
<evidence type="ECO:0000313" key="3">
    <source>
        <dbReference type="Proteomes" id="UP001156140"/>
    </source>
</evidence>
<evidence type="ECO:0000256" key="1">
    <source>
        <dbReference type="SAM" id="SignalP"/>
    </source>
</evidence>
<gene>
    <name evidence="2" type="ORF">ML536_21880</name>
</gene>